<dbReference type="Proteomes" id="UP000176939">
    <property type="component" value="Unassembled WGS sequence"/>
</dbReference>
<keyword evidence="1" id="KW-0812">Transmembrane</keyword>
<reference evidence="2 3" key="1">
    <citation type="journal article" date="2016" name="Nat. Commun.">
        <title>Thousands of microbial genomes shed light on interconnected biogeochemical processes in an aquifer system.</title>
        <authorList>
            <person name="Anantharaman K."/>
            <person name="Brown C.T."/>
            <person name="Hug L.A."/>
            <person name="Sharon I."/>
            <person name="Castelle C.J."/>
            <person name="Probst A.J."/>
            <person name="Thomas B.C."/>
            <person name="Singh A."/>
            <person name="Wilkins M.J."/>
            <person name="Karaoz U."/>
            <person name="Brodie E.L."/>
            <person name="Williams K.H."/>
            <person name="Hubbard S.S."/>
            <person name="Banfield J.F."/>
        </authorList>
    </citation>
    <scope>NUCLEOTIDE SEQUENCE [LARGE SCALE GENOMIC DNA]</scope>
</reference>
<feature type="transmembrane region" description="Helical" evidence="1">
    <location>
        <begin position="98"/>
        <end position="116"/>
    </location>
</feature>
<keyword evidence="1" id="KW-1133">Transmembrane helix</keyword>
<sequence>MYPPQTSLIPTAVALTKFLEVHGFSAFNINYPFWYLGSTPYKFLIGPLIPVLLSFIHRILINSNLFSITIYLVLFSILISALGWGILAYKVQNEKSKFIFLIVLILLLIMPWRYLVAIGLDDASFTIARNFLPFVFISYWSFMKKRNILNTIVGILNTSILLLINTNIIPALIVGSVALGIAYSYQEGKIKGFFKSIKYLIPIIAASLLIATFWYSPSYWLTILTNPSIGGSSTLKATLRIFDLFKGIVPLLLAITAVYFSGKIKSRLMLFSLVWFFTFLFLTLFRLISNIDFWQDWTSWFWELEIGIVLMSSKLILGVTHQVFTLIGDVKYPKLLYNRFSEYLIVFGLIFTLFVAANTLYNKLGRPNLLNRQVPEEVLSSLDRLESISKDNIVFLSGSTVFWADSLYDLRQVRGGRDEVSLDTDWDKASWEIRQGSDPKRSYEWISKLNISYILVHTEDSSEYYHDFNNLKKWEKIGKKVWEKNGDEIISVSNE</sequence>
<feature type="transmembrane region" description="Helical" evidence="1">
    <location>
        <begin position="162"/>
        <end position="185"/>
    </location>
</feature>
<protein>
    <recommendedName>
        <fullName evidence="4">Glycosyltransferase RgtA/B/C/D-like domain-containing protein</fullName>
    </recommendedName>
</protein>
<feature type="transmembrane region" description="Helical" evidence="1">
    <location>
        <begin position="197"/>
        <end position="217"/>
    </location>
</feature>
<feature type="transmembrane region" description="Helical" evidence="1">
    <location>
        <begin position="68"/>
        <end position="86"/>
    </location>
</feature>
<dbReference type="AlphaFoldDB" id="A0A1F7X3X1"/>
<organism evidence="2 3">
    <name type="scientific">Candidatus Woesebacteria bacterium RBG_13_36_22</name>
    <dbReference type="NCBI Taxonomy" id="1802478"/>
    <lineage>
        <taxon>Bacteria</taxon>
        <taxon>Candidatus Woeseibacteriota</taxon>
    </lineage>
</organism>
<evidence type="ECO:0000313" key="3">
    <source>
        <dbReference type="Proteomes" id="UP000176939"/>
    </source>
</evidence>
<gene>
    <name evidence="2" type="ORF">A2Z67_00815</name>
</gene>
<evidence type="ECO:0000313" key="2">
    <source>
        <dbReference type="EMBL" id="OGM09058.1"/>
    </source>
</evidence>
<feature type="transmembrane region" description="Helical" evidence="1">
    <location>
        <begin position="308"/>
        <end position="328"/>
    </location>
</feature>
<accession>A0A1F7X3X1</accession>
<feature type="transmembrane region" description="Helical" evidence="1">
    <location>
        <begin position="237"/>
        <end position="261"/>
    </location>
</feature>
<evidence type="ECO:0000256" key="1">
    <source>
        <dbReference type="SAM" id="Phobius"/>
    </source>
</evidence>
<feature type="transmembrane region" description="Helical" evidence="1">
    <location>
        <begin position="41"/>
        <end position="61"/>
    </location>
</feature>
<dbReference type="EMBL" id="MGFQ01000029">
    <property type="protein sequence ID" value="OGM09058.1"/>
    <property type="molecule type" value="Genomic_DNA"/>
</dbReference>
<proteinExistence type="predicted"/>
<feature type="transmembrane region" description="Helical" evidence="1">
    <location>
        <begin position="268"/>
        <end position="288"/>
    </location>
</feature>
<feature type="transmembrane region" description="Helical" evidence="1">
    <location>
        <begin position="123"/>
        <end position="142"/>
    </location>
</feature>
<comment type="caution">
    <text evidence="2">The sequence shown here is derived from an EMBL/GenBank/DDBJ whole genome shotgun (WGS) entry which is preliminary data.</text>
</comment>
<name>A0A1F7X3X1_9BACT</name>
<keyword evidence="1" id="KW-0472">Membrane</keyword>
<feature type="transmembrane region" description="Helical" evidence="1">
    <location>
        <begin position="340"/>
        <end position="361"/>
    </location>
</feature>
<evidence type="ECO:0008006" key="4">
    <source>
        <dbReference type="Google" id="ProtNLM"/>
    </source>
</evidence>